<dbReference type="SUPFAM" id="SSF55729">
    <property type="entry name" value="Acyl-CoA N-acyltransferases (Nat)"/>
    <property type="match status" value="1"/>
</dbReference>
<name>A0A645EY64_9ZZZZ</name>
<dbReference type="CDD" id="cd04301">
    <property type="entry name" value="NAT_SF"/>
    <property type="match status" value="1"/>
</dbReference>
<feature type="domain" description="N-acetyltransferase" evidence="1">
    <location>
        <begin position="1"/>
        <end position="78"/>
    </location>
</feature>
<comment type="caution">
    <text evidence="2">The sequence shown here is derived from an EMBL/GenBank/DDBJ whole genome shotgun (WGS) entry which is preliminary data.</text>
</comment>
<reference evidence="2" key="1">
    <citation type="submission" date="2019-08" db="EMBL/GenBank/DDBJ databases">
        <authorList>
            <person name="Kucharzyk K."/>
            <person name="Murdoch R.W."/>
            <person name="Higgins S."/>
            <person name="Loffler F."/>
        </authorList>
    </citation>
    <scope>NUCLEOTIDE SEQUENCE</scope>
</reference>
<evidence type="ECO:0000313" key="2">
    <source>
        <dbReference type="EMBL" id="MPN06985.1"/>
    </source>
</evidence>
<evidence type="ECO:0000259" key="1">
    <source>
        <dbReference type="PROSITE" id="PS51186"/>
    </source>
</evidence>
<protein>
    <recommendedName>
        <fullName evidence="1">N-acetyltransferase domain-containing protein</fullName>
    </recommendedName>
</protein>
<accession>A0A645EY64</accession>
<gene>
    <name evidence="2" type="ORF">SDC9_154242</name>
</gene>
<dbReference type="Gene3D" id="3.40.630.30">
    <property type="match status" value="1"/>
</dbReference>
<dbReference type="GO" id="GO:0016747">
    <property type="term" value="F:acyltransferase activity, transferring groups other than amino-acyl groups"/>
    <property type="evidence" value="ECO:0007669"/>
    <property type="project" value="InterPro"/>
</dbReference>
<dbReference type="InterPro" id="IPR000182">
    <property type="entry name" value="GNAT_dom"/>
</dbReference>
<proteinExistence type="predicted"/>
<dbReference type="AlphaFoldDB" id="A0A645EY64"/>
<sequence>MGYGVVDKRTGDIPQLAVNKDHRGKGIASSILTTLIENTESENIGVINVEVPFKPVEKFLEKAGFTFEVGQYEMLLKL</sequence>
<dbReference type="Pfam" id="PF13508">
    <property type="entry name" value="Acetyltransf_7"/>
    <property type="match status" value="1"/>
</dbReference>
<dbReference type="InterPro" id="IPR016181">
    <property type="entry name" value="Acyl_CoA_acyltransferase"/>
</dbReference>
<dbReference type="EMBL" id="VSSQ01052942">
    <property type="protein sequence ID" value="MPN06985.1"/>
    <property type="molecule type" value="Genomic_DNA"/>
</dbReference>
<organism evidence="2">
    <name type="scientific">bioreactor metagenome</name>
    <dbReference type="NCBI Taxonomy" id="1076179"/>
    <lineage>
        <taxon>unclassified sequences</taxon>
        <taxon>metagenomes</taxon>
        <taxon>ecological metagenomes</taxon>
    </lineage>
</organism>
<dbReference type="PROSITE" id="PS51186">
    <property type="entry name" value="GNAT"/>
    <property type="match status" value="1"/>
</dbReference>